<evidence type="ECO:0000256" key="3">
    <source>
        <dbReference type="RuleBase" id="RU361235"/>
    </source>
</evidence>
<dbReference type="Proteomes" id="UP000053260">
    <property type="component" value="Unassembled WGS sequence"/>
</dbReference>
<evidence type="ECO:0000313" key="5">
    <source>
        <dbReference type="EMBL" id="KUO18077.1"/>
    </source>
</evidence>
<evidence type="ECO:0000259" key="4">
    <source>
        <dbReference type="Pfam" id="PF00135"/>
    </source>
</evidence>
<accession>A0A117RZL7</accession>
<gene>
    <name evidence="5" type="ORF">AQJ91_27155</name>
</gene>
<dbReference type="PANTHER" id="PTHR11559">
    <property type="entry name" value="CARBOXYLESTERASE"/>
    <property type="match status" value="1"/>
</dbReference>
<dbReference type="STRING" id="909626.AQJ91_27155"/>
<protein>
    <recommendedName>
        <fullName evidence="3">Carboxylic ester hydrolase</fullName>
        <ecNumber evidence="3">3.1.1.-</ecNumber>
    </recommendedName>
</protein>
<dbReference type="GO" id="GO:0016787">
    <property type="term" value="F:hydrolase activity"/>
    <property type="evidence" value="ECO:0007669"/>
    <property type="project" value="UniProtKB-KW"/>
</dbReference>
<dbReference type="Gene3D" id="3.40.50.1820">
    <property type="entry name" value="alpha/beta hydrolase"/>
    <property type="match status" value="1"/>
</dbReference>
<evidence type="ECO:0000256" key="2">
    <source>
        <dbReference type="ARBA" id="ARBA00022801"/>
    </source>
</evidence>
<dbReference type="InterPro" id="IPR002018">
    <property type="entry name" value="CarbesteraseB"/>
</dbReference>
<dbReference type="EC" id="3.1.1.-" evidence="3"/>
<dbReference type="InterPro" id="IPR029058">
    <property type="entry name" value="AB_hydrolase_fold"/>
</dbReference>
<dbReference type="InterPro" id="IPR050309">
    <property type="entry name" value="Type-B_Carboxylest/Lipase"/>
</dbReference>
<comment type="similarity">
    <text evidence="1 3">Belongs to the type-B carboxylesterase/lipase family.</text>
</comment>
<dbReference type="PROSITE" id="PS00122">
    <property type="entry name" value="CARBOXYLESTERASE_B_1"/>
    <property type="match status" value="1"/>
</dbReference>
<dbReference type="RefSeq" id="WP_067026722.1">
    <property type="nucleotide sequence ID" value="NZ_KQ949093.1"/>
</dbReference>
<dbReference type="InterPro" id="IPR019826">
    <property type="entry name" value="Carboxylesterase_B_AS"/>
</dbReference>
<name>A0A117RZL7_9ACTN</name>
<keyword evidence="2 3" id="KW-0378">Hydrolase</keyword>
<keyword evidence="6" id="KW-1185">Reference proteome</keyword>
<proteinExistence type="inferred from homology"/>
<sequence length="492" mass="52307">MSTAFVGHIIVRTDRGPVRGEARGTGIRFLGIPYAKPPVGELRFAAPEPPEPWTEPLDATAYGPTAQRRPFAEVTTIPEPTIPGASTLNLNVFTPDASPDARLPVLVWIHGGGFVAGSAASPWYDGAAFNRDGVVLVSLGYRLGIEGFLHLADAPDNRGVLDWIAALSWVRDNITAFGGDPAKVTVGGQSAGGGAAQTLLATPSAKGLFRGAISASGAVMQPQDPSVARAAGRLFTTRTGLPASTAALRDRTDDEMLAFQDALNASGPDRDELPMLVLAPFADGELIPEPVMDALVAGDAGAEIPLLLGFTRHEFNGVTFPDASEEAVRGMLAAMGLDEARTRAFIELRHGMTPPQLMAQAVTDATFRAPALAIAEARARRGLPTWLYEFAWKSTAPGVEGLAFHCLDLPFAFDLLHAEAVPAAAGDNPPQRLADAAHSAWVSFVRDLDPGTAWPGYTCERRETMVWDAEPRVERDRLRPVREIWPTATSGS</sequence>
<evidence type="ECO:0000313" key="6">
    <source>
        <dbReference type="Proteomes" id="UP000053260"/>
    </source>
</evidence>
<dbReference type="OrthoDB" id="3199405at2"/>
<dbReference type="AlphaFoldDB" id="A0A117RZL7"/>
<dbReference type="SUPFAM" id="SSF53474">
    <property type="entry name" value="alpha/beta-Hydrolases"/>
    <property type="match status" value="1"/>
</dbReference>
<feature type="domain" description="Carboxylesterase type B" evidence="4">
    <location>
        <begin position="10"/>
        <end position="475"/>
    </location>
</feature>
<reference evidence="5 6" key="1">
    <citation type="submission" date="2015-10" db="EMBL/GenBank/DDBJ databases">
        <title>Draft genome sequence of Streptomyces sp. RV15, isolated from a marine sponge.</title>
        <authorList>
            <person name="Ruckert C."/>
            <person name="Abdelmohsen U.R."/>
            <person name="Winkler A."/>
            <person name="Hentschel U."/>
            <person name="Kalinowski J."/>
            <person name="Kampfer P."/>
            <person name="Glaeser S."/>
        </authorList>
    </citation>
    <scope>NUCLEOTIDE SEQUENCE [LARGE SCALE GENOMIC DNA]</scope>
    <source>
        <strain evidence="5 6">RV15</strain>
    </source>
</reference>
<dbReference type="Pfam" id="PF00135">
    <property type="entry name" value="COesterase"/>
    <property type="match status" value="1"/>
</dbReference>
<evidence type="ECO:0000256" key="1">
    <source>
        <dbReference type="ARBA" id="ARBA00005964"/>
    </source>
</evidence>
<dbReference type="ESTHER" id="9actn-a0a117rzl7">
    <property type="family name" value="Carb_B_Bacteria"/>
</dbReference>
<comment type="caution">
    <text evidence="5">The sequence shown here is derived from an EMBL/GenBank/DDBJ whole genome shotgun (WGS) entry which is preliminary data.</text>
</comment>
<dbReference type="EMBL" id="LMXB01000068">
    <property type="protein sequence ID" value="KUO18077.1"/>
    <property type="molecule type" value="Genomic_DNA"/>
</dbReference>
<organism evidence="5 6">
    <name type="scientific">Streptomyces dysideae</name>
    <dbReference type="NCBI Taxonomy" id="909626"/>
    <lineage>
        <taxon>Bacteria</taxon>
        <taxon>Bacillati</taxon>
        <taxon>Actinomycetota</taxon>
        <taxon>Actinomycetes</taxon>
        <taxon>Kitasatosporales</taxon>
        <taxon>Streptomycetaceae</taxon>
        <taxon>Streptomyces</taxon>
    </lineage>
</organism>